<feature type="region of interest" description="Disordered" evidence="1">
    <location>
        <begin position="100"/>
        <end position="132"/>
    </location>
</feature>
<protein>
    <submittedName>
        <fullName evidence="2">Uncharacterized protein</fullName>
    </submittedName>
</protein>
<name>A0AAU7LNV5_9BURK</name>
<reference evidence="2" key="1">
    <citation type="submission" date="2024-05" db="EMBL/GenBank/DDBJ databases">
        <authorList>
            <person name="Bunk B."/>
            <person name="Swiderski J."/>
            <person name="Sproer C."/>
            <person name="Thiel V."/>
        </authorList>
    </citation>
    <scope>NUCLEOTIDE SEQUENCE</scope>
    <source>
        <strain evidence="2">DSM 17735</strain>
    </source>
</reference>
<organism evidence="2">
    <name type="scientific">Polaromonas hydrogenivorans</name>
    <dbReference type="NCBI Taxonomy" id="335476"/>
    <lineage>
        <taxon>Bacteria</taxon>
        <taxon>Pseudomonadati</taxon>
        <taxon>Pseudomonadota</taxon>
        <taxon>Betaproteobacteria</taxon>
        <taxon>Burkholderiales</taxon>
        <taxon>Comamonadaceae</taxon>
        <taxon>Polaromonas</taxon>
    </lineage>
</organism>
<evidence type="ECO:0000256" key="1">
    <source>
        <dbReference type="SAM" id="MobiDB-lite"/>
    </source>
</evidence>
<accession>A0AAU7LNV5</accession>
<feature type="compositionally biased region" description="Low complexity" evidence="1">
    <location>
        <begin position="100"/>
        <end position="111"/>
    </location>
</feature>
<dbReference type="EMBL" id="CP157675">
    <property type="protein sequence ID" value="XBP69314.1"/>
    <property type="molecule type" value="Genomic_DNA"/>
</dbReference>
<gene>
    <name evidence="2" type="ORF">ABLV49_15630</name>
</gene>
<dbReference type="RefSeq" id="WP_349277835.1">
    <property type="nucleotide sequence ID" value="NZ_CBCSCU010000003.1"/>
</dbReference>
<dbReference type="AlphaFoldDB" id="A0AAU7LNV5"/>
<proteinExistence type="predicted"/>
<dbReference type="Gene3D" id="2.40.160.20">
    <property type="match status" value="1"/>
</dbReference>
<sequence>MAGLGYVREGRSFGNTEANDNLLVKAGLGFTKQLSKNVDFRTDARYQWHTNKTGAHNLGDWVISAGLNIYFGDRTPAPAAYAAAPAYVAPAYVAPAPEPAAVTPAPAVAPVEPAPAPAPYVAPQRATKQDRN</sequence>
<evidence type="ECO:0000313" key="2">
    <source>
        <dbReference type="EMBL" id="XBP69314.1"/>
    </source>
</evidence>